<protein>
    <submittedName>
        <fullName evidence="2">Photosystem I assembly protein Ycf4-3</fullName>
    </submittedName>
</protein>
<proteinExistence type="predicted"/>
<sequence>MGLGFAEPGPSLKGKASANGPKGRFAEPNGQKPATEKTVAKDNLIRRYMILGERRLSNYCWALCELHSYYYMSVVSTL</sequence>
<name>A0A9E7V7E9_9CHLO</name>
<reference evidence="2" key="1">
    <citation type="journal article" date="2022" name="Plant Direct">
        <title>The plastomes of Hyalomonas oviformis and Hyalogonium fusiforme evolved dissimilar architectures after the loss of photosynthesis.</title>
        <authorList>
            <person name="DeShaw A.E."/>
            <person name="Figueroa-Martinez F."/>
            <person name="Proschold T."/>
            <person name="Lorenz M."/>
            <person name="Nedelcu A.M."/>
            <person name="Smith D.R."/>
            <person name="Reyes-Prieto A."/>
        </authorList>
    </citation>
    <scope>NUCLEOTIDE SEQUENCE</scope>
    <source>
        <strain evidence="2">SAG 62-1c</strain>
    </source>
</reference>
<accession>A0A9E7V7E9</accession>
<organism evidence="2">
    <name type="scientific">Hyalogonium fusiforme</name>
    <dbReference type="NCBI Taxonomy" id="2926373"/>
    <lineage>
        <taxon>Eukaryota</taxon>
        <taxon>Viridiplantae</taxon>
        <taxon>Chlorophyta</taxon>
        <taxon>core chlorophytes</taxon>
        <taxon>Chlorophyceae</taxon>
        <taxon>CS clade</taxon>
        <taxon>Chlamydomonadales</taxon>
        <taxon>Haematococcaceae</taxon>
        <taxon>Hyalogonium</taxon>
    </lineage>
</organism>
<dbReference type="EMBL" id="OP597722">
    <property type="protein sequence ID" value="UZA61441.1"/>
    <property type="molecule type" value="Genomic_DNA"/>
</dbReference>
<dbReference type="AlphaFoldDB" id="A0A9E7V7E9"/>
<gene>
    <name evidence="2" type="primary">ycf-3</name>
</gene>
<evidence type="ECO:0000313" key="2">
    <source>
        <dbReference type="EMBL" id="UZA61441.1"/>
    </source>
</evidence>
<feature type="region of interest" description="Disordered" evidence="1">
    <location>
        <begin position="1"/>
        <end position="38"/>
    </location>
</feature>
<keyword evidence="2" id="KW-0934">Plastid</keyword>
<evidence type="ECO:0000256" key="1">
    <source>
        <dbReference type="SAM" id="MobiDB-lite"/>
    </source>
</evidence>
<geneLocation type="plastid" evidence="2"/>